<name>A0A430HVK1_9CORY</name>
<evidence type="ECO:0000256" key="1">
    <source>
        <dbReference type="SAM" id="MobiDB-lite"/>
    </source>
</evidence>
<feature type="region of interest" description="Disordered" evidence="1">
    <location>
        <begin position="213"/>
        <end position="265"/>
    </location>
</feature>
<dbReference type="EMBL" id="RXHJ01000019">
    <property type="protein sequence ID" value="RSZ61521.1"/>
    <property type="molecule type" value="Genomic_DNA"/>
</dbReference>
<accession>A0A430HVK1</accession>
<gene>
    <name evidence="2" type="ORF">EAH68_12715</name>
</gene>
<dbReference type="RefSeq" id="WP_126121718.1">
    <property type="nucleotide sequence ID" value="NZ_RXHJ01000019.1"/>
</dbReference>
<keyword evidence="3" id="KW-1185">Reference proteome</keyword>
<dbReference type="AlphaFoldDB" id="A0A430HVK1"/>
<protein>
    <submittedName>
        <fullName evidence="2">Uncharacterized protein</fullName>
    </submittedName>
</protein>
<sequence length="265" mass="28020">MSTTETSKVIVFGQEFQAALKAAHAVAPNSDYDMVQLRVQASGGNLLVCARDPKNNMIVGITVGTTMVDIVHDRDEVIEISKASAHQIQGMKVKAGEDEEDPLLGLIIAGDRVSITDETGFDLGLRLTRVRRLVFDDGAWLGDVEAMLARAADSLPGECAHLSPAQWKKVAAVATATGVDLQVRPLHSSDAGMSRAMVLGDRVAGYLAHLPLQPDNPDDGGAETILMDFDDNPEGPDDPADVGQPAPTSAPTVRVLRAVPPKGIA</sequence>
<reference evidence="2 3" key="1">
    <citation type="submission" date="2018-12" db="EMBL/GenBank/DDBJ databases">
        <title>YIM 101343 draft genome.</title>
        <authorList>
            <person name="Chen X."/>
        </authorList>
    </citation>
    <scope>NUCLEOTIDE SEQUENCE [LARGE SCALE GENOMIC DNA]</scope>
    <source>
        <strain evidence="2 3">YIM 101343</strain>
    </source>
</reference>
<comment type="caution">
    <text evidence="2">The sequence shown here is derived from an EMBL/GenBank/DDBJ whole genome shotgun (WGS) entry which is preliminary data.</text>
</comment>
<feature type="compositionally biased region" description="Acidic residues" evidence="1">
    <location>
        <begin position="228"/>
        <end position="240"/>
    </location>
</feature>
<evidence type="ECO:0000313" key="3">
    <source>
        <dbReference type="Proteomes" id="UP000274907"/>
    </source>
</evidence>
<organism evidence="2 3">
    <name type="scientific">Corynebacterium hylobatis</name>
    <dbReference type="NCBI Taxonomy" id="1859290"/>
    <lineage>
        <taxon>Bacteria</taxon>
        <taxon>Bacillati</taxon>
        <taxon>Actinomycetota</taxon>
        <taxon>Actinomycetes</taxon>
        <taxon>Mycobacteriales</taxon>
        <taxon>Corynebacteriaceae</taxon>
        <taxon>Corynebacterium</taxon>
    </lineage>
</organism>
<evidence type="ECO:0000313" key="2">
    <source>
        <dbReference type="EMBL" id="RSZ61521.1"/>
    </source>
</evidence>
<dbReference type="Proteomes" id="UP000274907">
    <property type="component" value="Unassembled WGS sequence"/>
</dbReference>
<proteinExistence type="predicted"/>